<evidence type="ECO:0000313" key="2">
    <source>
        <dbReference type="Proteomes" id="UP000217895"/>
    </source>
</evidence>
<organism evidence="1 2">
    <name type="scientific">Leptolyngbya boryana NIES-2135</name>
    <dbReference type="NCBI Taxonomy" id="1973484"/>
    <lineage>
        <taxon>Bacteria</taxon>
        <taxon>Bacillati</taxon>
        <taxon>Cyanobacteriota</taxon>
        <taxon>Cyanophyceae</taxon>
        <taxon>Leptolyngbyales</taxon>
        <taxon>Leptolyngbyaceae</taxon>
        <taxon>Leptolyngbya group</taxon>
        <taxon>Leptolyngbya</taxon>
    </lineage>
</organism>
<reference evidence="1 2" key="1">
    <citation type="submission" date="2017-06" db="EMBL/GenBank/DDBJ databases">
        <title>Genome sequencing of cyanobaciteial culture collection at National Institute for Environmental Studies (NIES).</title>
        <authorList>
            <person name="Hirose Y."/>
            <person name="Shimura Y."/>
            <person name="Fujisawa T."/>
            <person name="Nakamura Y."/>
            <person name="Kawachi M."/>
        </authorList>
    </citation>
    <scope>NUCLEOTIDE SEQUENCE [LARGE SCALE GENOMIC DNA]</scope>
    <source>
        <strain evidence="1 2">NIES-2135</strain>
    </source>
</reference>
<accession>A0A1Z4JKQ8</accession>
<protein>
    <recommendedName>
        <fullName evidence="3">Addiction module component</fullName>
    </recommendedName>
</protein>
<evidence type="ECO:0008006" key="3">
    <source>
        <dbReference type="Google" id="ProtNLM"/>
    </source>
</evidence>
<dbReference type="AlphaFoldDB" id="A0A1Z4JKQ8"/>
<sequence length="75" mass="8527">MQLDEIQDQALKLSPEERLQLANVLMRSLQPTPRPVTKRQEIAERLIGMAQTDAPPPSDEEVAAMLDERLAQKYL</sequence>
<dbReference type="EMBL" id="AP018203">
    <property type="protein sequence ID" value="BAY57263.1"/>
    <property type="molecule type" value="Genomic_DNA"/>
</dbReference>
<gene>
    <name evidence="1" type="ORF">NIES2135_41270</name>
</gene>
<dbReference type="Proteomes" id="UP000217895">
    <property type="component" value="Chromosome"/>
</dbReference>
<evidence type="ECO:0000313" key="1">
    <source>
        <dbReference type="EMBL" id="BAY57263.1"/>
    </source>
</evidence>
<keyword evidence="2" id="KW-1185">Reference proteome</keyword>
<proteinExistence type="predicted"/>
<name>A0A1Z4JKQ8_LEPBY</name>